<evidence type="ECO:0000313" key="5">
    <source>
        <dbReference type="Proteomes" id="UP000054097"/>
    </source>
</evidence>
<organism evidence="4 5">
    <name type="scientific">Serendipita vermifera MAFF 305830</name>
    <dbReference type="NCBI Taxonomy" id="933852"/>
    <lineage>
        <taxon>Eukaryota</taxon>
        <taxon>Fungi</taxon>
        <taxon>Dikarya</taxon>
        <taxon>Basidiomycota</taxon>
        <taxon>Agaricomycotina</taxon>
        <taxon>Agaricomycetes</taxon>
        <taxon>Sebacinales</taxon>
        <taxon>Serendipitaceae</taxon>
        <taxon>Serendipita</taxon>
    </lineage>
</organism>
<feature type="transmembrane region" description="Helical" evidence="2">
    <location>
        <begin position="20"/>
        <end position="38"/>
    </location>
</feature>
<feature type="region of interest" description="Disordered" evidence="1">
    <location>
        <begin position="273"/>
        <end position="339"/>
    </location>
</feature>
<dbReference type="AlphaFoldDB" id="A0A0C3B158"/>
<reference evidence="5" key="2">
    <citation type="submission" date="2015-01" db="EMBL/GenBank/DDBJ databases">
        <title>Evolutionary Origins and Diversification of the Mycorrhizal Mutualists.</title>
        <authorList>
            <consortium name="DOE Joint Genome Institute"/>
            <consortium name="Mycorrhizal Genomics Consortium"/>
            <person name="Kohler A."/>
            <person name="Kuo A."/>
            <person name="Nagy L.G."/>
            <person name="Floudas D."/>
            <person name="Copeland A."/>
            <person name="Barry K.W."/>
            <person name="Cichocki N."/>
            <person name="Veneault-Fourrey C."/>
            <person name="LaButti K."/>
            <person name="Lindquist E.A."/>
            <person name="Lipzen A."/>
            <person name="Lundell T."/>
            <person name="Morin E."/>
            <person name="Murat C."/>
            <person name="Riley R."/>
            <person name="Ohm R."/>
            <person name="Sun H."/>
            <person name="Tunlid A."/>
            <person name="Henrissat B."/>
            <person name="Grigoriev I.V."/>
            <person name="Hibbett D.S."/>
            <person name="Martin F."/>
        </authorList>
    </citation>
    <scope>NUCLEOTIDE SEQUENCE [LARGE SCALE GENOMIC DNA]</scope>
    <source>
        <strain evidence="5">MAFF 305830</strain>
    </source>
</reference>
<dbReference type="OrthoDB" id="3242376at2759"/>
<dbReference type="EMBL" id="KN824315">
    <property type="protein sequence ID" value="KIM25271.1"/>
    <property type="molecule type" value="Genomic_DNA"/>
</dbReference>
<feature type="region of interest" description="Disordered" evidence="1">
    <location>
        <begin position="354"/>
        <end position="411"/>
    </location>
</feature>
<feature type="transmembrane region" description="Helical" evidence="2">
    <location>
        <begin position="160"/>
        <end position="180"/>
    </location>
</feature>
<gene>
    <name evidence="4" type="ORF">M408DRAFT_211814</name>
</gene>
<keyword evidence="2" id="KW-1133">Transmembrane helix</keyword>
<dbReference type="InterPro" id="IPR045340">
    <property type="entry name" value="DUF6533"/>
</dbReference>
<feature type="transmembrane region" description="Helical" evidence="2">
    <location>
        <begin position="201"/>
        <end position="220"/>
    </location>
</feature>
<feature type="transmembrane region" description="Helical" evidence="2">
    <location>
        <begin position="108"/>
        <end position="128"/>
    </location>
</feature>
<evidence type="ECO:0000256" key="2">
    <source>
        <dbReference type="SAM" id="Phobius"/>
    </source>
</evidence>
<sequence length="411" mass="46060">MASAPMRELAMAYENMYTARFTSGAAATLVLYDLILVFRQELQTIYRSQWTMAKFLYVFNEWIFVNLSVDRCQVATYFLTYAMLVSIFASYGLFTLRLIALYKSKRAMVWFIATFYALTYAATLGLVIGSSVELSRFEGFYSDALKSCISLGQTNLLPPIWYAPLAYEVFVFSLTAYRAYYDAKLISANNTPFLVLFYRDGMIAFVVMTGVRVWNIWVYLTQPLSSLFVGTMLMWAVNTVLTTRVYMNLVWLVRRPAQVTGVSTSASLGFMTKSGGTSGGTTSIEMNPSILPRPPPLPQVPTSSNDPETGGWKEMKVRAYPGPTASHSPEPIESGKRPIDLAKCATSYKAEPYETKEVDSNALESGRRGRFQSIDSSVDSWRRVSWRLDTLPGSNDHADRSATRPTSSDLL</sequence>
<keyword evidence="2" id="KW-0472">Membrane</keyword>
<protein>
    <recommendedName>
        <fullName evidence="3">DUF6533 domain-containing protein</fullName>
    </recommendedName>
</protein>
<feature type="transmembrane region" description="Helical" evidence="2">
    <location>
        <begin position="226"/>
        <end position="247"/>
    </location>
</feature>
<feature type="domain" description="DUF6533" evidence="3">
    <location>
        <begin position="24"/>
        <end position="60"/>
    </location>
</feature>
<evidence type="ECO:0000256" key="1">
    <source>
        <dbReference type="SAM" id="MobiDB-lite"/>
    </source>
</evidence>
<feature type="transmembrane region" description="Helical" evidence="2">
    <location>
        <begin position="75"/>
        <end position="96"/>
    </location>
</feature>
<dbReference type="Proteomes" id="UP000054097">
    <property type="component" value="Unassembled WGS sequence"/>
</dbReference>
<reference evidence="4 5" key="1">
    <citation type="submission" date="2014-04" db="EMBL/GenBank/DDBJ databases">
        <authorList>
            <consortium name="DOE Joint Genome Institute"/>
            <person name="Kuo A."/>
            <person name="Zuccaro A."/>
            <person name="Kohler A."/>
            <person name="Nagy L.G."/>
            <person name="Floudas D."/>
            <person name="Copeland A."/>
            <person name="Barry K.W."/>
            <person name="Cichocki N."/>
            <person name="Veneault-Fourrey C."/>
            <person name="LaButti K."/>
            <person name="Lindquist E.A."/>
            <person name="Lipzen A."/>
            <person name="Lundell T."/>
            <person name="Morin E."/>
            <person name="Murat C."/>
            <person name="Sun H."/>
            <person name="Tunlid A."/>
            <person name="Henrissat B."/>
            <person name="Grigoriev I.V."/>
            <person name="Hibbett D.S."/>
            <person name="Martin F."/>
            <person name="Nordberg H.P."/>
            <person name="Cantor M.N."/>
            <person name="Hua S.X."/>
        </authorList>
    </citation>
    <scope>NUCLEOTIDE SEQUENCE [LARGE SCALE GENOMIC DNA]</scope>
    <source>
        <strain evidence="4 5">MAFF 305830</strain>
    </source>
</reference>
<evidence type="ECO:0000313" key="4">
    <source>
        <dbReference type="EMBL" id="KIM25271.1"/>
    </source>
</evidence>
<accession>A0A0C3B158</accession>
<name>A0A0C3B158_SERVB</name>
<dbReference type="Pfam" id="PF20151">
    <property type="entry name" value="DUF6533"/>
    <property type="match status" value="1"/>
</dbReference>
<dbReference type="HOGENOM" id="CLU_035509_1_5_1"/>
<proteinExistence type="predicted"/>
<keyword evidence="5" id="KW-1185">Reference proteome</keyword>
<keyword evidence="2" id="KW-0812">Transmembrane</keyword>
<evidence type="ECO:0000259" key="3">
    <source>
        <dbReference type="Pfam" id="PF20151"/>
    </source>
</evidence>